<sequence length="1051" mass="108491">MPKSQASDQQPYSGIKNCWSCANRWDGFNDKLHLRFDYWMESKLHMEYRKRMLAFHFLDQLKEQIWAVLPISFLLIFVIGVFFQQSTKNPGQTAYGLLCAILGLMFFMEGLRVCVMPLGEMVGSRLPLKYPLWVVLLVAGCLGILVTYAEPAISSLSPLAQLVDKTKAPYLYYALNQQREMLVLSIGLGVGLAAVVGTLRFVKGWSLKPIIYTSLVPAIGLACYMQWGNPDLSPLLGLAWDCGAVTTGPVTVPILLAMGIGVMKSQRQKRLAKAAYQNAVDTNTGQTLEGFGVVTLASLFPVIAVEIMGIMISVTTTKEEIINSAYDGTSTNPVDQSPVREVIFAIRAILPLITALLLLVIFVIREPIPHLTAYTVARGVGGPDDSGHGSISGASRTGSATGRSGGGADSSMGGSIASGAGGGGGGGGARHGMSPLGKESRGNAGKERTGGGGGGGLERRSCLAKRSSAGVGATSISLTIATTMTDADTENLPGGGRSGSASGGSDSDAPPPLPVPPPPSAPPPPPAAPPPPEADAAADPDTDPEAELRPKRHPPALEIPAGPAAAPGSGSTPTPAAAAALADPEAILHQHMRRSVDAALHPHPHPSGADAGAAPLEPRMDRQSPALPGKGAAEAAADNKPDVEDHQAIQVFVDGQLVPEPKEPWYRKHGGLIVGIILAQGGMIAFNIGLTYGFTSLGDQAGTLLPAAYLALPYEPLSPYYGYVGGIILVLMVAFCLGFLATRAEPALRVLGKTVQHLSQGAFTANMLVYAVSVGVGVGMAVGSTKILFGVPIIYIILAKYSVAVAITFFSPEDFTNIAWDSAGVTTGPVTVPFVLSLGIGFSKATGATEGFGILTAASVAPIISVLLTNLLKKPAKALLRSVSTMSRLSRFSSTSRAQSMSRGSLAVFSKRAKRHKDTDQALTQVAAIVAAAARLEAKQQAGLASPTLPRSADGFGPMSPGPAGPLGSPFGAASSGLTTAPSALTAAPSGLTAAPSALPTSASRLSHATSAAPSAATPLAGEASSGLEAGEEAGQEAHMDRPSVRFQTSD</sequence>
<comment type="caution">
    <text evidence="3">The sequence shown here is derived from an EMBL/GenBank/DDBJ whole genome shotgun (WGS) entry which is preliminary data.</text>
</comment>
<proteinExistence type="predicted"/>
<feature type="region of interest" description="Disordered" evidence="1">
    <location>
        <begin position="941"/>
        <end position="975"/>
    </location>
</feature>
<feature type="transmembrane region" description="Helical" evidence="2">
    <location>
        <begin position="787"/>
        <end position="810"/>
    </location>
</feature>
<evidence type="ECO:0000256" key="2">
    <source>
        <dbReference type="SAM" id="Phobius"/>
    </source>
</evidence>
<accession>A0A835Y9L5</accession>
<feature type="compositionally biased region" description="Basic and acidic residues" evidence="1">
    <location>
        <begin position="438"/>
        <end position="449"/>
    </location>
</feature>
<feature type="compositionally biased region" description="Low complexity" evidence="1">
    <location>
        <begin position="556"/>
        <end position="579"/>
    </location>
</feature>
<feature type="transmembrane region" description="Helical" evidence="2">
    <location>
        <begin position="209"/>
        <end position="227"/>
    </location>
</feature>
<feature type="transmembrane region" description="Helical" evidence="2">
    <location>
        <begin position="852"/>
        <end position="872"/>
    </location>
</feature>
<dbReference type="EMBL" id="JAEHOE010000015">
    <property type="protein sequence ID" value="KAG2497288.1"/>
    <property type="molecule type" value="Genomic_DNA"/>
</dbReference>
<evidence type="ECO:0000313" key="3">
    <source>
        <dbReference type="EMBL" id="KAG2497288.1"/>
    </source>
</evidence>
<feature type="compositionally biased region" description="Acidic residues" evidence="1">
    <location>
        <begin position="536"/>
        <end position="545"/>
    </location>
</feature>
<dbReference type="InterPro" id="IPR011435">
    <property type="entry name" value="UmpAB"/>
</dbReference>
<feature type="compositionally biased region" description="Gly residues" evidence="1">
    <location>
        <begin position="419"/>
        <end position="430"/>
    </location>
</feature>
<feature type="transmembrane region" description="Helical" evidence="2">
    <location>
        <begin position="291"/>
        <end position="314"/>
    </location>
</feature>
<feature type="compositionally biased region" description="Gly residues" evidence="1">
    <location>
        <begin position="493"/>
        <end position="502"/>
    </location>
</feature>
<keyword evidence="2" id="KW-1133">Transmembrane helix</keyword>
<feature type="transmembrane region" description="Helical" evidence="2">
    <location>
        <begin position="762"/>
        <end position="781"/>
    </location>
</feature>
<protein>
    <recommendedName>
        <fullName evidence="5">DUF1538 domain-containing protein</fullName>
    </recommendedName>
</protein>
<dbReference type="Pfam" id="PF07556">
    <property type="entry name" value="DUF1538"/>
    <property type="match status" value="2"/>
</dbReference>
<feature type="compositionally biased region" description="Low complexity" evidence="1">
    <location>
        <begin position="389"/>
        <end position="402"/>
    </location>
</feature>
<keyword evidence="4" id="KW-1185">Reference proteome</keyword>
<feature type="transmembrane region" description="Helical" evidence="2">
    <location>
        <begin position="247"/>
        <end position="263"/>
    </location>
</feature>
<dbReference type="OrthoDB" id="10262936at2759"/>
<feature type="transmembrane region" description="Helical" evidence="2">
    <location>
        <begin position="181"/>
        <end position="202"/>
    </location>
</feature>
<evidence type="ECO:0000313" key="4">
    <source>
        <dbReference type="Proteomes" id="UP000612055"/>
    </source>
</evidence>
<reference evidence="3" key="1">
    <citation type="journal article" date="2020" name="bioRxiv">
        <title>Comparative genomics of Chlamydomonas.</title>
        <authorList>
            <person name="Craig R.J."/>
            <person name="Hasan A.R."/>
            <person name="Ness R.W."/>
            <person name="Keightley P.D."/>
        </authorList>
    </citation>
    <scope>NUCLEOTIDE SEQUENCE</scope>
    <source>
        <strain evidence="3">CCAP 11/70</strain>
    </source>
</reference>
<keyword evidence="2" id="KW-0812">Transmembrane</keyword>
<name>A0A835Y9L5_9CHLO</name>
<feature type="region of interest" description="Disordered" evidence="1">
    <location>
        <begin position="996"/>
        <end position="1051"/>
    </location>
</feature>
<feature type="transmembrane region" description="Helical" evidence="2">
    <location>
        <begin position="672"/>
        <end position="694"/>
    </location>
</feature>
<organism evidence="3 4">
    <name type="scientific">Edaphochlamys debaryana</name>
    <dbReference type="NCBI Taxonomy" id="47281"/>
    <lineage>
        <taxon>Eukaryota</taxon>
        <taxon>Viridiplantae</taxon>
        <taxon>Chlorophyta</taxon>
        <taxon>core chlorophytes</taxon>
        <taxon>Chlorophyceae</taxon>
        <taxon>CS clade</taxon>
        <taxon>Chlamydomonadales</taxon>
        <taxon>Chlamydomonadales incertae sedis</taxon>
        <taxon>Edaphochlamys</taxon>
    </lineage>
</organism>
<keyword evidence="2" id="KW-0472">Membrane</keyword>
<feature type="region of interest" description="Disordered" evidence="1">
    <location>
        <begin position="385"/>
        <end position="460"/>
    </location>
</feature>
<evidence type="ECO:0008006" key="5">
    <source>
        <dbReference type="Google" id="ProtNLM"/>
    </source>
</evidence>
<feature type="compositionally biased region" description="Low complexity" evidence="1">
    <location>
        <begin position="409"/>
        <end position="418"/>
    </location>
</feature>
<feature type="transmembrane region" description="Helical" evidence="2">
    <location>
        <begin position="130"/>
        <end position="149"/>
    </location>
</feature>
<feature type="transmembrane region" description="Helical" evidence="2">
    <location>
        <begin position="65"/>
        <end position="83"/>
    </location>
</feature>
<evidence type="ECO:0000256" key="1">
    <source>
        <dbReference type="SAM" id="MobiDB-lite"/>
    </source>
</evidence>
<feature type="compositionally biased region" description="Pro residues" evidence="1">
    <location>
        <begin position="509"/>
        <end position="533"/>
    </location>
</feature>
<dbReference type="AlphaFoldDB" id="A0A835Y9L5"/>
<feature type="compositionally biased region" description="Low complexity" evidence="1">
    <location>
        <begin position="996"/>
        <end position="1029"/>
    </location>
</feature>
<gene>
    <name evidence="3" type="ORF">HYH03_004871</name>
</gene>
<dbReference type="Proteomes" id="UP000612055">
    <property type="component" value="Unassembled WGS sequence"/>
</dbReference>
<feature type="transmembrane region" description="Helical" evidence="2">
    <location>
        <begin position="342"/>
        <end position="364"/>
    </location>
</feature>
<feature type="region of interest" description="Disordered" evidence="1">
    <location>
        <begin position="482"/>
        <end position="579"/>
    </location>
</feature>
<feature type="transmembrane region" description="Helical" evidence="2">
    <location>
        <begin position="95"/>
        <end position="118"/>
    </location>
</feature>
<feature type="transmembrane region" description="Helical" evidence="2">
    <location>
        <begin position="720"/>
        <end position="741"/>
    </location>
</feature>
<feature type="transmembrane region" description="Helical" evidence="2">
    <location>
        <begin position="822"/>
        <end position="840"/>
    </location>
</feature>
<feature type="region of interest" description="Disordered" evidence="1">
    <location>
        <begin position="599"/>
        <end position="641"/>
    </location>
</feature>